<gene>
    <name evidence="1" type="ORF">Q0590_26045</name>
</gene>
<proteinExistence type="predicted"/>
<dbReference type="PROSITE" id="PS51257">
    <property type="entry name" value="PROKAR_LIPOPROTEIN"/>
    <property type="match status" value="1"/>
</dbReference>
<dbReference type="RefSeq" id="WP_302040571.1">
    <property type="nucleotide sequence ID" value="NZ_JAUKPO010000022.1"/>
</dbReference>
<dbReference type="Proteomes" id="UP001168528">
    <property type="component" value="Unassembled WGS sequence"/>
</dbReference>
<evidence type="ECO:0000313" key="1">
    <source>
        <dbReference type="EMBL" id="MDO1449767.1"/>
    </source>
</evidence>
<keyword evidence="2" id="KW-1185">Reference proteome</keyword>
<protein>
    <submittedName>
        <fullName evidence="1">Uncharacterized protein</fullName>
    </submittedName>
</protein>
<evidence type="ECO:0000313" key="2">
    <source>
        <dbReference type="Proteomes" id="UP001168528"/>
    </source>
</evidence>
<reference evidence="1" key="1">
    <citation type="submission" date="2023-07" db="EMBL/GenBank/DDBJ databases">
        <title>The genome sequence of Rhodocytophaga aerolata KACC 12507.</title>
        <authorList>
            <person name="Zhang X."/>
        </authorList>
    </citation>
    <scope>NUCLEOTIDE SEQUENCE</scope>
    <source>
        <strain evidence="1">KACC 12507</strain>
    </source>
</reference>
<organism evidence="1 2">
    <name type="scientific">Rhodocytophaga aerolata</name>
    <dbReference type="NCBI Taxonomy" id="455078"/>
    <lineage>
        <taxon>Bacteria</taxon>
        <taxon>Pseudomonadati</taxon>
        <taxon>Bacteroidota</taxon>
        <taxon>Cytophagia</taxon>
        <taxon>Cytophagales</taxon>
        <taxon>Rhodocytophagaceae</taxon>
        <taxon>Rhodocytophaga</taxon>
    </lineage>
</organism>
<accession>A0ABT8RCD7</accession>
<sequence length="152" mass="16881">MKSSLLLLIAFPILVSCNTPEVAPKEKTSVESPQAGSSITQSPMVGQYVKISPESNIFLPKTIDIEFVEKSHQILLKEGAFELISTGNAAYLHSKQDLAFAPRSIKSVEIIHDWQLSTSGEDTYRLILTYWGNDIQSQPTKQVADYKKALLK</sequence>
<dbReference type="EMBL" id="JAUKPO010000022">
    <property type="protein sequence ID" value="MDO1449767.1"/>
    <property type="molecule type" value="Genomic_DNA"/>
</dbReference>
<name>A0ABT8RCD7_9BACT</name>
<comment type="caution">
    <text evidence="1">The sequence shown here is derived from an EMBL/GenBank/DDBJ whole genome shotgun (WGS) entry which is preliminary data.</text>
</comment>